<evidence type="ECO:0000256" key="3">
    <source>
        <dbReference type="ARBA" id="ARBA00022833"/>
    </source>
</evidence>
<sequence>MAAHPSLTVAFPSELLSPAYQDCLLRETTEDDIVRERVEGAQADEELRHFFQEGFMHGTKGEKPIQGALALLGLKECETLNGVSVAGQCQFSCVAHQLWRRECRAGWRADILLRQLALYVIATHKLHAPPNPRTRRQNRTAGESVDFSRYLEKMSDPRTDGDHLTLQALADALQCPIRVLSLVPAPLAEKTLAHCIKTTMVLSSLLPGPPSLPPSPLPPLERLRVPRRELWLTLRGEAHFRSLLPSPPPSLLPSPPPSLLPSLLPSHLVPVGSWPSYREGPGMEGREEGKGGGGEGGREEGEEMEGKAEGKGEQGEEEGGREGGREGGEGRGEESCSICLQVIGEDGGKDGGGEGEGEGGGEDLVRAEPGGCKHTYHVSCLMRWSTVSNGCPICKRIYQWIRVTGQEGPERRLALPAAGRRGEGAGGAYNHLLSDEEGGVGPEDWEEEEEEEVVCEVCGDGGEAALLLLCDGDGCGRGAHTFCVGLGREVPAGEWRCGGCDGEGGREEEEEGGPRRRRLRRPSGLWTDDVIGSNGRRQGRRGGRRRRIVRERGSGGESGREEEGGSVSVRVRRREGGRMRRRDEGREVEGPDWRWVARLRTVRSPMEKRREIKEEKGENGDEGGEGEEASPCRPPPSSSSSSSPRARCGRRFRPTTIRGPLRESREAGSNGCNGRTGSESIALAPYLPPLRSRLDVLPSGLTRGPSTCLDGKKSPRDGVEETVLIKVTNRRATVPNGRPRSRQGNPSGREEEGGAGEEGERVEEGGGSSSSFASSFVATLAAAVSDDLVSLSNGWPATALEKRKFDIQNVASFPVRRQRQLLDEGLLVIVRNFLEGPLPPARPPTLPPNRSPRTASRGTEWDTGMFPPSLRPPLHLINLFLKLLLILPIQHRDLRDSELPQAVLRVMMGRGGGGREGGREGRWAGGRALGATVAGSLEPVCDGKGRR</sequence>
<dbReference type="InterPro" id="IPR019787">
    <property type="entry name" value="Znf_PHD-finger"/>
</dbReference>
<evidence type="ECO:0000259" key="6">
    <source>
        <dbReference type="PROSITE" id="PS50016"/>
    </source>
</evidence>
<feature type="region of interest" description="Disordered" evidence="5">
    <location>
        <begin position="275"/>
        <end position="363"/>
    </location>
</feature>
<dbReference type="Proteomes" id="UP000355283">
    <property type="component" value="Unassembled WGS sequence"/>
</dbReference>
<feature type="compositionally biased region" description="Basic and acidic residues" evidence="5">
    <location>
        <begin position="748"/>
        <end position="764"/>
    </location>
</feature>
<dbReference type="OrthoDB" id="8062037at2759"/>
<dbReference type="Pfam" id="PF00628">
    <property type="entry name" value="PHD"/>
    <property type="match status" value="1"/>
</dbReference>
<evidence type="ECO:0000256" key="4">
    <source>
        <dbReference type="PROSITE-ProRule" id="PRU00175"/>
    </source>
</evidence>
<name>A0A4D9D067_9STRA</name>
<reference evidence="8 9" key="1">
    <citation type="submission" date="2019-01" db="EMBL/GenBank/DDBJ databases">
        <title>Nuclear Genome Assembly of the Microalgal Biofuel strain Nannochloropsis salina CCMP1776.</title>
        <authorList>
            <person name="Hovde B."/>
        </authorList>
    </citation>
    <scope>NUCLEOTIDE SEQUENCE [LARGE SCALE GENOMIC DNA]</scope>
    <source>
        <strain evidence="8 9">CCMP1776</strain>
    </source>
</reference>
<evidence type="ECO:0008006" key="10">
    <source>
        <dbReference type="Google" id="ProtNLM"/>
    </source>
</evidence>
<dbReference type="EMBL" id="SDOX01000047">
    <property type="protein sequence ID" value="TFJ83293.1"/>
    <property type="molecule type" value="Genomic_DNA"/>
</dbReference>
<feature type="compositionally biased region" description="Basic and acidic residues" evidence="5">
    <location>
        <begin position="606"/>
        <end position="619"/>
    </location>
</feature>
<dbReference type="Pfam" id="PF13639">
    <property type="entry name" value="zf-RING_2"/>
    <property type="match status" value="1"/>
</dbReference>
<feature type="compositionally biased region" description="Basic residues" evidence="5">
    <location>
        <begin position="537"/>
        <end position="549"/>
    </location>
</feature>
<dbReference type="SMART" id="SM00184">
    <property type="entry name" value="RING"/>
    <property type="match status" value="2"/>
</dbReference>
<dbReference type="GO" id="GO:0008270">
    <property type="term" value="F:zinc ion binding"/>
    <property type="evidence" value="ECO:0007669"/>
    <property type="project" value="UniProtKB-KW"/>
</dbReference>
<feature type="region of interest" description="Disordered" evidence="5">
    <location>
        <begin position="838"/>
        <end position="864"/>
    </location>
</feature>
<dbReference type="InterPro" id="IPR001965">
    <property type="entry name" value="Znf_PHD"/>
</dbReference>
<dbReference type="SMART" id="SM00249">
    <property type="entry name" value="PHD"/>
    <property type="match status" value="2"/>
</dbReference>
<proteinExistence type="predicted"/>
<comment type="caution">
    <text evidence="8">The sequence shown here is derived from an EMBL/GenBank/DDBJ whole genome shotgun (WGS) entry which is preliminary data.</text>
</comment>
<dbReference type="InterPro" id="IPR013083">
    <property type="entry name" value="Znf_RING/FYVE/PHD"/>
</dbReference>
<organism evidence="8 9">
    <name type="scientific">Nannochloropsis salina CCMP1776</name>
    <dbReference type="NCBI Taxonomy" id="1027361"/>
    <lineage>
        <taxon>Eukaryota</taxon>
        <taxon>Sar</taxon>
        <taxon>Stramenopiles</taxon>
        <taxon>Ochrophyta</taxon>
        <taxon>Eustigmatophyceae</taxon>
        <taxon>Eustigmatales</taxon>
        <taxon>Monodopsidaceae</taxon>
        <taxon>Microchloropsis</taxon>
        <taxon>Microchloropsis salina</taxon>
    </lineage>
</organism>
<feature type="compositionally biased region" description="Polar residues" evidence="5">
    <location>
        <begin position="670"/>
        <end position="679"/>
    </location>
</feature>
<feature type="compositionally biased region" description="Basic and acidic residues" evidence="5">
    <location>
        <begin position="710"/>
        <end position="719"/>
    </location>
</feature>
<feature type="compositionally biased region" description="Pro residues" evidence="5">
    <location>
        <begin position="838"/>
        <end position="850"/>
    </location>
</feature>
<feature type="domain" description="PHD-type" evidence="6">
    <location>
        <begin position="452"/>
        <end position="503"/>
    </location>
</feature>
<dbReference type="PROSITE" id="PS50016">
    <property type="entry name" value="ZF_PHD_2"/>
    <property type="match status" value="1"/>
</dbReference>
<dbReference type="PANTHER" id="PTHR12618:SF20">
    <property type="entry name" value="PHD AND RING FINGER DOMAIN-CONTAINING PROTEIN 1"/>
    <property type="match status" value="1"/>
</dbReference>
<evidence type="ECO:0000256" key="1">
    <source>
        <dbReference type="ARBA" id="ARBA00022723"/>
    </source>
</evidence>
<dbReference type="AlphaFoldDB" id="A0A4D9D067"/>
<feature type="compositionally biased region" description="Basic and acidic residues" evidence="5">
    <location>
        <begin position="550"/>
        <end position="563"/>
    </location>
</feature>
<evidence type="ECO:0000313" key="9">
    <source>
        <dbReference type="Proteomes" id="UP000355283"/>
    </source>
</evidence>
<dbReference type="Gene3D" id="3.90.70.80">
    <property type="match status" value="1"/>
</dbReference>
<keyword evidence="9" id="KW-1185">Reference proteome</keyword>
<gene>
    <name evidence="8" type="ORF">NSK_005357</name>
</gene>
<dbReference type="InterPro" id="IPR038765">
    <property type="entry name" value="Papain-like_cys_pep_sf"/>
</dbReference>
<dbReference type="PROSITE" id="PS50089">
    <property type="entry name" value="ZF_RING_2"/>
    <property type="match status" value="1"/>
</dbReference>
<dbReference type="SUPFAM" id="SSF57903">
    <property type="entry name" value="FYVE/PHD zinc finger"/>
    <property type="match status" value="1"/>
</dbReference>
<keyword evidence="2 4" id="KW-0863">Zinc-finger</keyword>
<feature type="domain" description="RING-type" evidence="7">
    <location>
        <begin position="336"/>
        <end position="395"/>
    </location>
</feature>
<evidence type="ECO:0000313" key="8">
    <source>
        <dbReference type="EMBL" id="TFJ83293.1"/>
    </source>
</evidence>
<feature type="region of interest" description="Disordered" evidence="5">
    <location>
        <begin position="606"/>
        <end position="680"/>
    </location>
</feature>
<dbReference type="InterPro" id="IPR011011">
    <property type="entry name" value="Znf_FYVE_PHD"/>
</dbReference>
<feature type="compositionally biased region" description="Basic and acidic residues" evidence="5">
    <location>
        <begin position="284"/>
        <end position="334"/>
    </location>
</feature>
<dbReference type="SUPFAM" id="SSF54001">
    <property type="entry name" value="Cysteine proteinases"/>
    <property type="match status" value="1"/>
</dbReference>
<evidence type="ECO:0000256" key="2">
    <source>
        <dbReference type="ARBA" id="ARBA00022771"/>
    </source>
</evidence>
<feature type="region of interest" description="Disordered" evidence="5">
    <location>
        <begin position="697"/>
        <end position="769"/>
    </location>
</feature>
<dbReference type="PANTHER" id="PTHR12618">
    <property type="entry name" value="PHD AND RING FINGER DOMAIN-CONTAINING PROTEIN 1"/>
    <property type="match status" value="1"/>
</dbReference>
<dbReference type="InterPro" id="IPR003323">
    <property type="entry name" value="OTU_dom"/>
</dbReference>
<evidence type="ECO:0000256" key="5">
    <source>
        <dbReference type="SAM" id="MobiDB-lite"/>
    </source>
</evidence>
<dbReference type="Pfam" id="PF02338">
    <property type="entry name" value="OTU"/>
    <property type="match status" value="1"/>
</dbReference>
<protein>
    <recommendedName>
        <fullName evidence="10">PHD-type domain-containing protein</fullName>
    </recommendedName>
</protein>
<dbReference type="InterPro" id="IPR001841">
    <property type="entry name" value="Znf_RING"/>
</dbReference>
<dbReference type="InterPro" id="IPR047157">
    <property type="entry name" value="PHRF1/Atg35"/>
</dbReference>
<keyword evidence="3" id="KW-0862">Zinc</keyword>
<accession>A0A4D9D067</accession>
<dbReference type="SUPFAM" id="SSF57850">
    <property type="entry name" value="RING/U-box"/>
    <property type="match status" value="1"/>
</dbReference>
<evidence type="ECO:0000259" key="7">
    <source>
        <dbReference type="PROSITE" id="PS50089"/>
    </source>
</evidence>
<feature type="region of interest" description="Disordered" evidence="5">
    <location>
        <begin position="497"/>
        <end position="569"/>
    </location>
</feature>
<keyword evidence="1" id="KW-0479">Metal-binding</keyword>
<dbReference type="Gene3D" id="3.30.40.10">
    <property type="entry name" value="Zinc/RING finger domain, C3HC4 (zinc finger)"/>
    <property type="match status" value="2"/>
</dbReference>